<keyword evidence="1" id="KW-0812">Transmembrane</keyword>
<keyword evidence="1" id="KW-0472">Membrane</keyword>
<dbReference type="Pfam" id="PF06966">
    <property type="entry name" value="DUF1295"/>
    <property type="match status" value="1"/>
</dbReference>
<protein>
    <recommendedName>
        <fullName evidence="4">Steroid 5-alpha reductase C-terminal domain-containing protein</fullName>
    </recommendedName>
</protein>
<dbReference type="Proteomes" id="UP000024837">
    <property type="component" value="Unassembled WGS sequence"/>
</dbReference>
<name>W7HVI0_9PEZI</name>
<reference evidence="2 3" key="1">
    <citation type="submission" date="2013-05" db="EMBL/GenBank/DDBJ databases">
        <title>Drechslerella stenobrocha genome reveals carnivorous origination and mechanical trapping mechanism of predatory fungi.</title>
        <authorList>
            <person name="Liu X."/>
            <person name="Zhang W."/>
            <person name="Liu K."/>
        </authorList>
    </citation>
    <scope>NUCLEOTIDE SEQUENCE [LARGE SCALE GENOMIC DNA]</scope>
    <source>
        <strain evidence="2 3">248</strain>
    </source>
</reference>
<dbReference type="PANTHER" id="PTHR32251">
    <property type="entry name" value="3-OXO-5-ALPHA-STEROID 4-DEHYDROGENASE"/>
    <property type="match status" value="1"/>
</dbReference>
<accession>W7HVI0</accession>
<evidence type="ECO:0000256" key="1">
    <source>
        <dbReference type="SAM" id="Phobius"/>
    </source>
</evidence>
<keyword evidence="1" id="KW-1133">Transmembrane helix</keyword>
<dbReference type="AlphaFoldDB" id="W7HVI0"/>
<sequence length="347" mass="40118">MASLPSFGHVHEVAYAYPDVLGLFKAAFGGILQVIEGKLEFATFYKDTDPLATAILFASTLGVITFTLAETVRNFSQVDRLWSILPAVYIFHYCYWARVNDIPSNRVDLAATSVAVWSIRLTYNYWRKDGYKWSTEDYRWEVIRQHISKPAFFLFDLTFISFYQNYLLLAITTPAYLFLIIAKNFPHDAAENAARIDTIFSRGMMLAVILEFFADQQQWSFHQAKLAYKSSGRVPAGWDKDDLERGFLCTGLWAFSRHPNFAGEQLFWVLLYQWSAFSTDSVYNWAGLGALFYLFLFQGSTWFTEKITAGKYKDYKIYKQHVSMFLPRIQAIKEGGFYFPGKEPKED</sequence>
<proteinExistence type="predicted"/>
<evidence type="ECO:0000313" key="2">
    <source>
        <dbReference type="EMBL" id="EWC44047.1"/>
    </source>
</evidence>
<dbReference type="HOGENOM" id="CLU_043418_0_1_1"/>
<feature type="transmembrane region" description="Helical" evidence="1">
    <location>
        <begin position="282"/>
        <end position="303"/>
    </location>
</feature>
<dbReference type="Gene3D" id="1.20.120.1630">
    <property type="match status" value="1"/>
</dbReference>
<dbReference type="EMBL" id="KI966448">
    <property type="protein sequence ID" value="EWC44047.1"/>
    <property type="molecule type" value="Genomic_DNA"/>
</dbReference>
<feature type="transmembrane region" description="Helical" evidence="1">
    <location>
        <begin position="51"/>
        <end position="69"/>
    </location>
</feature>
<gene>
    <name evidence="2" type="ORF">DRE_01399</name>
</gene>
<feature type="transmembrane region" description="Helical" evidence="1">
    <location>
        <begin position="81"/>
        <end position="99"/>
    </location>
</feature>
<organism evidence="2 3">
    <name type="scientific">Drechslerella stenobrocha 248</name>
    <dbReference type="NCBI Taxonomy" id="1043628"/>
    <lineage>
        <taxon>Eukaryota</taxon>
        <taxon>Fungi</taxon>
        <taxon>Dikarya</taxon>
        <taxon>Ascomycota</taxon>
        <taxon>Pezizomycotina</taxon>
        <taxon>Orbiliomycetes</taxon>
        <taxon>Orbiliales</taxon>
        <taxon>Orbiliaceae</taxon>
        <taxon>Drechslerella</taxon>
    </lineage>
</organism>
<keyword evidence="3" id="KW-1185">Reference proteome</keyword>
<dbReference type="OrthoDB" id="201504at2759"/>
<feature type="transmembrane region" description="Helical" evidence="1">
    <location>
        <begin position="163"/>
        <end position="182"/>
    </location>
</feature>
<dbReference type="InterPro" id="IPR010721">
    <property type="entry name" value="UstE-like"/>
</dbReference>
<dbReference type="GO" id="GO:0016020">
    <property type="term" value="C:membrane"/>
    <property type="evidence" value="ECO:0007669"/>
    <property type="project" value="TreeGrafter"/>
</dbReference>
<evidence type="ECO:0000313" key="3">
    <source>
        <dbReference type="Proteomes" id="UP000024837"/>
    </source>
</evidence>
<dbReference type="PANTHER" id="PTHR32251:SF23">
    <property type="entry name" value="3-OXO-5-ALPHA-STEROID 4-DEHYDROGENASE (DUF1295)"/>
    <property type="match status" value="1"/>
</dbReference>
<evidence type="ECO:0008006" key="4">
    <source>
        <dbReference type="Google" id="ProtNLM"/>
    </source>
</evidence>